<dbReference type="EMBL" id="GGEC01047298">
    <property type="protein sequence ID" value="MBX27782.1"/>
    <property type="molecule type" value="Transcribed_RNA"/>
</dbReference>
<sequence length="69" mass="7414">MSLSFPSLSRAQNSISAPSDLPIQFLCISLTLSGQSRSSKSSRRRSAYAVILSIHCLIGCLVINNDTSL</sequence>
<dbReference type="AlphaFoldDB" id="A0A2P2MC47"/>
<accession>A0A2P2MC47</accession>
<name>A0A2P2MC47_RHIMU</name>
<dbReference type="GO" id="GO:0016874">
    <property type="term" value="F:ligase activity"/>
    <property type="evidence" value="ECO:0007669"/>
    <property type="project" value="UniProtKB-KW"/>
</dbReference>
<proteinExistence type="predicted"/>
<organism evidence="1">
    <name type="scientific">Rhizophora mucronata</name>
    <name type="common">Asiatic mangrove</name>
    <dbReference type="NCBI Taxonomy" id="61149"/>
    <lineage>
        <taxon>Eukaryota</taxon>
        <taxon>Viridiplantae</taxon>
        <taxon>Streptophyta</taxon>
        <taxon>Embryophyta</taxon>
        <taxon>Tracheophyta</taxon>
        <taxon>Spermatophyta</taxon>
        <taxon>Magnoliopsida</taxon>
        <taxon>eudicotyledons</taxon>
        <taxon>Gunneridae</taxon>
        <taxon>Pentapetalae</taxon>
        <taxon>rosids</taxon>
        <taxon>fabids</taxon>
        <taxon>Malpighiales</taxon>
        <taxon>Rhizophoraceae</taxon>
        <taxon>Rhizophora</taxon>
    </lineage>
</organism>
<reference evidence="1" key="1">
    <citation type="submission" date="2018-02" db="EMBL/GenBank/DDBJ databases">
        <title>Rhizophora mucronata_Transcriptome.</title>
        <authorList>
            <person name="Meera S.P."/>
            <person name="Sreeshan A."/>
            <person name="Augustine A."/>
        </authorList>
    </citation>
    <scope>NUCLEOTIDE SEQUENCE</scope>
    <source>
        <tissue evidence="1">Leaf</tissue>
    </source>
</reference>
<protein>
    <submittedName>
        <fullName evidence="1">LeucinetRNA ligaseic/mitochondrial</fullName>
    </submittedName>
</protein>
<keyword evidence="1" id="KW-0436">Ligase</keyword>
<evidence type="ECO:0000313" key="1">
    <source>
        <dbReference type="EMBL" id="MBX27782.1"/>
    </source>
</evidence>